<dbReference type="CDD" id="cd06225">
    <property type="entry name" value="HAMP"/>
    <property type="match status" value="1"/>
</dbReference>
<dbReference type="GO" id="GO:0006935">
    <property type="term" value="P:chemotaxis"/>
    <property type="evidence" value="ECO:0007669"/>
    <property type="project" value="UniProtKB-KW"/>
</dbReference>
<dbReference type="Pfam" id="PF18947">
    <property type="entry name" value="HAMP_2"/>
    <property type="match status" value="1"/>
</dbReference>
<keyword evidence="6" id="KW-1133">Transmembrane helix</keyword>
<dbReference type="PROSITE" id="PS50111">
    <property type="entry name" value="CHEMOTAXIS_TRANSDUC_2"/>
    <property type="match status" value="1"/>
</dbReference>
<dbReference type="Pfam" id="PF18575">
    <property type="entry name" value="HAMP_N3"/>
    <property type="match status" value="1"/>
</dbReference>
<comment type="similarity">
    <text evidence="4">Belongs to the methyl-accepting chemotaxis (MCP) protein family.</text>
</comment>
<evidence type="ECO:0000256" key="6">
    <source>
        <dbReference type="SAM" id="Phobius"/>
    </source>
</evidence>
<evidence type="ECO:0000256" key="3">
    <source>
        <dbReference type="ARBA" id="ARBA00023224"/>
    </source>
</evidence>
<evidence type="ECO:0000259" key="7">
    <source>
        <dbReference type="PROSITE" id="PS50111"/>
    </source>
</evidence>
<proteinExistence type="inferred from homology"/>
<keyword evidence="6" id="KW-0472">Membrane</keyword>
<dbReference type="InterPro" id="IPR041395">
    <property type="entry name" value="McpB_HAMP_3rd"/>
</dbReference>
<dbReference type="InterPro" id="IPR003660">
    <property type="entry name" value="HAMP_dom"/>
</dbReference>
<dbReference type="PANTHER" id="PTHR43531:SF14">
    <property type="entry name" value="METHYL-ACCEPTING CHEMOTAXIS PROTEIN I-RELATED"/>
    <property type="match status" value="1"/>
</dbReference>
<feature type="domain" description="Methyl-accepting transducer" evidence="7">
    <location>
        <begin position="442"/>
        <end position="671"/>
    </location>
</feature>
<gene>
    <name evidence="9" type="ORF">IFO71_17790</name>
</gene>
<dbReference type="Pfam" id="PF00015">
    <property type="entry name" value="MCPsignal"/>
    <property type="match status" value="1"/>
</dbReference>
<feature type="domain" description="HAMP" evidence="8">
    <location>
        <begin position="391"/>
        <end position="437"/>
    </location>
</feature>
<dbReference type="GO" id="GO:0004888">
    <property type="term" value="F:transmembrane signaling receptor activity"/>
    <property type="evidence" value="ECO:0007669"/>
    <property type="project" value="TreeGrafter"/>
</dbReference>
<dbReference type="AlphaFoldDB" id="A0AAW3ZQ01"/>
<dbReference type="EMBL" id="JACYTR010000057">
    <property type="protein sequence ID" value="MBD8527600.1"/>
    <property type="molecule type" value="Genomic_DNA"/>
</dbReference>
<comment type="caution">
    <text evidence="9">The sequence shown here is derived from an EMBL/GenBank/DDBJ whole genome shotgun (WGS) entry which is preliminary data.</text>
</comment>
<dbReference type="SUPFAM" id="SSF158472">
    <property type="entry name" value="HAMP domain-like"/>
    <property type="match status" value="1"/>
</dbReference>
<evidence type="ECO:0000313" key="9">
    <source>
        <dbReference type="EMBL" id="MBD8527600.1"/>
    </source>
</evidence>
<evidence type="ECO:0000256" key="2">
    <source>
        <dbReference type="ARBA" id="ARBA00022481"/>
    </source>
</evidence>
<dbReference type="RefSeq" id="WP_192031020.1">
    <property type="nucleotide sequence ID" value="NZ_JACYTR010000057.1"/>
</dbReference>
<dbReference type="InterPro" id="IPR051310">
    <property type="entry name" value="MCP_chemotaxis"/>
</dbReference>
<name>A0AAW3ZQ01_9GAMM</name>
<dbReference type="Gene3D" id="1.10.287.950">
    <property type="entry name" value="Methyl-accepting chemotaxis protein"/>
    <property type="match status" value="1"/>
</dbReference>
<evidence type="ECO:0000259" key="8">
    <source>
        <dbReference type="PROSITE" id="PS50885"/>
    </source>
</evidence>
<evidence type="ECO:0000256" key="5">
    <source>
        <dbReference type="PROSITE-ProRule" id="PRU00284"/>
    </source>
</evidence>
<keyword evidence="10" id="KW-1185">Reference proteome</keyword>
<dbReference type="GO" id="GO:0007165">
    <property type="term" value="P:signal transduction"/>
    <property type="evidence" value="ECO:0007669"/>
    <property type="project" value="UniProtKB-KW"/>
</dbReference>
<evidence type="ECO:0000256" key="1">
    <source>
        <dbReference type="ARBA" id="ARBA00004370"/>
    </source>
</evidence>
<feature type="transmembrane region" description="Helical" evidence="6">
    <location>
        <begin position="178"/>
        <end position="202"/>
    </location>
</feature>
<dbReference type="FunFam" id="1.10.287.950:FF:000001">
    <property type="entry name" value="Methyl-accepting chemotaxis sensory transducer"/>
    <property type="match status" value="1"/>
</dbReference>
<dbReference type="GO" id="GO:0005886">
    <property type="term" value="C:plasma membrane"/>
    <property type="evidence" value="ECO:0007669"/>
    <property type="project" value="TreeGrafter"/>
</dbReference>
<keyword evidence="2" id="KW-0488">Methylation</keyword>
<dbReference type="SUPFAM" id="SSF58104">
    <property type="entry name" value="Methyl-accepting chemotaxis protein (MCP) signaling domain"/>
    <property type="match status" value="1"/>
</dbReference>
<keyword evidence="3 5" id="KW-0807">Transducer</keyword>
<dbReference type="Gene3D" id="1.20.120.1530">
    <property type="match status" value="1"/>
</dbReference>
<dbReference type="PROSITE" id="PS50885">
    <property type="entry name" value="HAMP"/>
    <property type="match status" value="2"/>
</dbReference>
<dbReference type="InterPro" id="IPR004089">
    <property type="entry name" value="MCPsignal_dom"/>
</dbReference>
<evidence type="ECO:0000256" key="4">
    <source>
        <dbReference type="ARBA" id="ARBA00029447"/>
    </source>
</evidence>
<dbReference type="CDD" id="cd11386">
    <property type="entry name" value="MCP_signal"/>
    <property type="match status" value="1"/>
</dbReference>
<comment type="subcellular location">
    <subcellularLocation>
        <location evidence="1">Membrane</location>
    </subcellularLocation>
</comment>
<dbReference type="SMART" id="SM00283">
    <property type="entry name" value="MA"/>
    <property type="match status" value="1"/>
</dbReference>
<dbReference type="SMART" id="SM00304">
    <property type="entry name" value="HAMP"/>
    <property type="match status" value="3"/>
</dbReference>
<reference evidence="9 10" key="1">
    <citation type="submission" date="2020-09" db="EMBL/GenBank/DDBJ databases">
        <title>Pseudoxanthomonas sp. CAU 1598 isolated from sand of Yaerae Beach.</title>
        <authorList>
            <person name="Kim W."/>
        </authorList>
    </citation>
    <scope>NUCLEOTIDE SEQUENCE [LARGE SCALE GENOMIC DNA]</scope>
    <source>
        <strain evidence="9 10">CAU 1598</strain>
    </source>
</reference>
<evidence type="ECO:0000313" key="10">
    <source>
        <dbReference type="Proteomes" id="UP000613768"/>
    </source>
</evidence>
<feature type="domain" description="HAMP" evidence="8">
    <location>
        <begin position="204"/>
        <end position="256"/>
    </location>
</feature>
<dbReference type="Proteomes" id="UP000613768">
    <property type="component" value="Unassembled WGS sequence"/>
</dbReference>
<protein>
    <submittedName>
        <fullName evidence="9">HAMP domain-containing protein</fullName>
    </submittedName>
</protein>
<dbReference type="Pfam" id="PF00672">
    <property type="entry name" value="HAMP"/>
    <property type="match status" value="1"/>
</dbReference>
<accession>A0AAW3ZQ01</accession>
<organism evidence="9 10">
    <name type="scientific">Pseudomarimonas arenosa</name>
    <dbReference type="NCBI Taxonomy" id="2774145"/>
    <lineage>
        <taxon>Bacteria</taxon>
        <taxon>Pseudomonadati</taxon>
        <taxon>Pseudomonadota</taxon>
        <taxon>Gammaproteobacteria</taxon>
        <taxon>Lysobacterales</taxon>
        <taxon>Lysobacteraceae</taxon>
        <taxon>Pseudomarimonas</taxon>
    </lineage>
</organism>
<sequence>MGIRGKLLWGMGGSLALLLSVAGFGLISAWVELGAAVPAEVEQAKQVAAITTEFRIQVQEWKNVLLRGSDDGQREKYWKAFQASEATMQEAMQGLISQVQSPELKSLLTQTQQEHQAMGVAYRNGFAAFEAAGMDHSAGDAAVKGVDREATRLLGEATELAGTLAEQAVQNARNQTRLIIDVALLITAVIVLALLIALPWWLNRAIIRPLQAAASAADAVAKGDLDAYLSHHSQDELGRLFDAMREMVSTLRRFRDAQIELGEHHERGTISAQMPANSFSGAWQSMASGVNGITQSLVDLINEIVTINARYAAGDFSTSLPDLPGEKAQISSAMQGVQQQLIAMRDAINELAMAAANGEFSVRGDANAFQNDFRSIVLALNRLMENAESGLGDVARMLRALAANDLRARIAGQHRGMFEQLKHDANNTAEQLATVLRRIRDSAGAVDRAAQEIASGNSDLSGRTEQQAANLEETASSMEELTSTVKQNAENAAHANKLAADTGEVAARGGAVVSQVVATMQQINASSGRIADIISVIDGIAFQTNILALNAAVEAARAGEQGRGFAVVASEVRALAQRSADAAKEIKQLIGESTGRVAEGSSLVDQAGQTIDQVVGAVKRLGDLVAEIAAASAEQSSGIEQVNETVTQMDHVTQQNAALVEEATAAARSLEDQAGQLRQLVGAFQFS</sequence>
<keyword evidence="6" id="KW-0812">Transmembrane</keyword>
<dbReference type="PANTHER" id="PTHR43531">
    <property type="entry name" value="PROTEIN ICFG"/>
    <property type="match status" value="1"/>
</dbReference>